<feature type="compositionally biased region" description="Basic residues" evidence="1">
    <location>
        <begin position="279"/>
        <end position="294"/>
    </location>
</feature>
<name>J3PHC3_GAET3</name>
<dbReference type="HOGENOM" id="CLU_056606_1_0_1"/>
<reference evidence="4" key="1">
    <citation type="submission" date="2010-07" db="EMBL/GenBank/DDBJ databases">
        <title>The genome sequence of Gaeumannomyces graminis var. tritici strain R3-111a-1.</title>
        <authorList>
            <consortium name="The Broad Institute Genome Sequencing Platform"/>
            <person name="Ma L.-J."/>
            <person name="Dead R."/>
            <person name="Young S."/>
            <person name="Zeng Q."/>
            <person name="Koehrsen M."/>
            <person name="Alvarado L."/>
            <person name="Berlin A."/>
            <person name="Chapman S.B."/>
            <person name="Chen Z."/>
            <person name="Freedman E."/>
            <person name="Gellesch M."/>
            <person name="Goldberg J."/>
            <person name="Griggs A."/>
            <person name="Gujja S."/>
            <person name="Heilman E.R."/>
            <person name="Heiman D."/>
            <person name="Hepburn T."/>
            <person name="Howarth C."/>
            <person name="Jen D."/>
            <person name="Larson L."/>
            <person name="Mehta T."/>
            <person name="Neiman D."/>
            <person name="Pearson M."/>
            <person name="Roberts A."/>
            <person name="Saif S."/>
            <person name="Shea T."/>
            <person name="Shenoy N."/>
            <person name="Sisk P."/>
            <person name="Stolte C."/>
            <person name="Sykes S."/>
            <person name="Walk T."/>
            <person name="White J."/>
            <person name="Yandava C."/>
            <person name="Haas B."/>
            <person name="Nusbaum C."/>
            <person name="Birren B."/>
        </authorList>
    </citation>
    <scope>NUCLEOTIDE SEQUENCE [LARGE SCALE GENOMIC DNA]</scope>
    <source>
        <strain evidence="4">R3-111a-1</strain>
    </source>
</reference>
<reference evidence="2" key="2">
    <citation type="submission" date="2010-07" db="EMBL/GenBank/DDBJ databases">
        <authorList>
            <consortium name="The Broad Institute Genome Sequencing Platform"/>
            <consortium name="Broad Institute Genome Sequencing Center for Infectious Disease"/>
            <person name="Ma L.-J."/>
            <person name="Dead R."/>
            <person name="Young S."/>
            <person name="Zeng Q."/>
            <person name="Koehrsen M."/>
            <person name="Alvarado L."/>
            <person name="Berlin A."/>
            <person name="Chapman S.B."/>
            <person name="Chen Z."/>
            <person name="Freedman E."/>
            <person name="Gellesch M."/>
            <person name="Goldberg J."/>
            <person name="Griggs A."/>
            <person name="Gujja S."/>
            <person name="Heilman E.R."/>
            <person name="Heiman D."/>
            <person name="Hepburn T."/>
            <person name="Howarth C."/>
            <person name="Jen D."/>
            <person name="Larson L."/>
            <person name="Mehta T."/>
            <person name="Neiman D."/>
            <person name="Pearson M."/>
            <person name="Roberts A."/>
            <person name="Saif S."/>
            <person name="Shea T."/>
            <person name="Shenoy N."/>
            <person name="Sisk P."/>
            <person name="Stolte C."/>
            <person name="Sykes S."/>
            <person name="Walk T."/>
            <person name="White J."/>
            <person name="Yandava C."/>
            <person name="Haas B."/>
            <person name="Nusbaum C."/>
            <person name="Birren B."/>
        </authorList>
    </citation>
    <scope>NUCLEOTIDE SEQUENCE</scope>
    <source>
        <strain evidence="2">R3-111a-1</strain>
    </source>
</reference>
<dbReference type="Proteomes" id="UP000006039">
    <property type="component" value="Unassembled WGS sequence"/>
</dbReference>
<reference evidence="3" key="4">
    <citation type="journal article" date="2015" name="G3 (Bethesda)">
        <title>Genome sequences of three phytopathogenic species of the Magnaporthaceae family of fungi.</title>
        <authorList>
            <person name="Okagaki L.H."/>
            <person name="Nunes C.C."/>
            <person name="Sailsbery J."/>
            <person name="Clay B."/>
            <person name="Brown D."/>
            <person name="John T."/>
            <person name="Oh Y."/>
            <person name="Young N."/>
            <person name="Fitzgerald M."/>
            <person name="Haas B.J."/>
            <person name="Zeng Q."/>
            <person name="Young S."/>
            <person name="Adiconis X."/>
            <person name="Fan L."/>
            <person name="Levin J.Z."/>
            <person name="Mitchell T.K."/>
            <person name="Okubara P.A."/>
            <person name="Farman M.L."/>
            <person name="Kohn L.M."/>
            <person name="Birren B."/>
            <person name="Ma L.-J."/>
            <person name="Dean R.A."/>
        </authorList>
    </citation>
    <scope>NUCLEOTIDE SEQUENCE</scope>
    <source>
        <strain evidence="3">R3-111a-1</strain>
    </source>
</reference>
<feature type="compositionally biased region" description="Low complexity" evidence="1">
    <location>
        <begin position="213"/>
        <end position="231"/>
    </location>
</feature>
<protein>
    <submittedName>
        <fullName evidence="2 3">Uncharacterized protein</fullName>
    </submittedName>
</protein>
<evidence type="ECO:0000256" key="1">
    <source>
        <dbReference type="SAM" id="MobiDB-lite"/>
    </source>
</evidence>
<feature type="compositionally biased region" description="Polar residues" evidence="1">
    <location>
        <begin position="109"/>
        <end position="130"/>
    </location>
</feature>
<dbReference type="GeneID" id="20353360"/>
<feature type="compositionally biased region" description="Pro residues" evidence="1">
    <location>
        <begin position="30"/>
        <end position="39"/>
    </location>
</feature>
<evidence type="ECO:0000313" key="2">
    <source>
        <dbReference type="EMBL" id="EJT69283.1"/>
    </source>
</evidence>
<keyword evidence="4" id="KW-1185">Reference proteome</keyword>
<reference evidence="2" key="3">
    <citation type="submission" date="2010-09" db="EMBL/GenBank/DDBJ databases">
        <title>Annotation of Gaeumannomyces graminis var. tritici R3-111a-1.</title>
        <authorList>
            <consortium name="The Broad Institute Genome Sequencing Platform"/>
            <person name="Ma L.-J."/>
            <person name="Dead R."/>
            <person name="Young S.K."/>
            <person name="Zeng Q."/>
            <person name="Gargeya S."/>
            <person name="Fitzgerald M."/>
            <person name="Haas B."/>
            <person name="Abouelleil A."/>
            <person name="Alvarado L."/>
            <person name="Arachchi H.M."/>
            <person name="Berlin A."/>
            <person name="Brown A."/>
            <person name="Chapman S.B."/>
            <person name="Chen Z."/>
            <person name="Dunbar C."/>
            <person name="Freedman E."/>
            <person name="Gearin G."/>
            <person name="Gellesch M."/>
            <person name="Goldberg J."/>
            <person name="Griggs A."/>
            <person name="Gujja S."/>
            <person name="Heiman D."/>
            <person name="Howarth C."/>
            <person name="Larson L."/>
            <person name="Lui A."/>
            <person name="MacDonald P.J.P."/>
            <person name="Mehta T."/>
            <person name="Montmayeur A."/>
            <person name="Murphy C."/>
            <person name="Neiman D."/>
            <person name="Pearson M."/>
            <person name="Priest M."/>
            <person name="Roberts A."/>
            <person name="Saif S."/>
            <person name="Shea T."/>
            <person name="Shenoy N."/>
            <person name="Sisk P."/>
            <person name="Stolte C."/>
            <person name="Sykes S."/>
            <person name="Yandava C."/>
            <person name="Wortman J."/>
            <person name="Nusbaum C."/>
            <person name="Birren B."/>
        </authorList>
    </citation>
    <scope>NUCLEOTIDE SEQUENCE</scope>
    <source>
        <strain evidence="2">R3-111a-1</strain>
    </source>
</reference>
<dbReference type="OrthoDB" id="5388207at2759"/>
<reference evidence="3" key="5">
    <citation type="submission" date="2018-04" db="UniProtKB">
        <authorList>
            <consortium name="EnsemblFungi"/>
        </authorList>
    </citation>
    <scope>IDENTIFICATION</scope>
    <source>
        <strain evidence="3">R3-111a-1</strain>
    </source>
</reference>
<feature type="compositionally biased region" description="Basic and acidic residues" evidence="1">
    <location>
        <begin position="232"/>
        <end position="243"/>
    </location>
</feature>
<dbReference type="EnsemblFungi" id="EJT69283">
    <property type="protein sequence ID" value="EJT69283"/>
    <property type="gene ID" value="GGTG_12902"/>
</dbReference>
<feature type="compositionally biased region" description="Basic and acidic residues" evidence="1">
    <location>
        <begin position="197"/>
        <end position="211"/>
    </location>
</feature>
<gene>
    <name evidence="3" type="primary">20353360</name>
    <name evidence="2" type="ORF">GGTG_12902</name>
</gene>
<dbReference type="EMBL" id="GL385404">
    <property type="protein sequence ID" value="EJT69283.1"/>
    <property type="molecule type" value="Genomic_DNA"/>
</dbReference>
<dbReference type="eggNOG" id="ENOG502SCA5">
    <property type="taxonomic scope" value="Eukaryota"/>
</dbReference>
<accession>J3PHC3</accession>
<feature type="compositionally biased region" description="Low complexity" evidence="1">
    <location>
        <begin position="259"/>
        <end position="270"/>
    </location>
</feature>
<organism evidence="2">
    <name type="scientific">Gaeumannomyces tritici (strain R3-111a-1)</name>
    <name type="common">Wheat and barley take-all root rot fungus</name>
    <name type="synonym">Gaeumannomyces graminis var. tritici</name>
    <dbReference type="NCBI Taxonomy" id="644352"/>
    <lineage>
        <taxon>Eukaryota</taxon>
        <taxon>Fungi</taxon>
        <taxon>Dikarya</taxon>
        <taxon>Ascomycota</taxon>
        <taxon>Pezizomycotina</taxon>
        <taxon>Sordariomycetes</taxon>
        <taxon>Sordariomycetidae</taxon>
        <taxon>Magnaporthales</taxon>
        <taxon>Magnaporthaceae</taxon>
        <taxon>Gaeumannomyces</taxon>
    </lineage>
</organism>
<sequence>MDTINNIANAATKAIWGENPPKTTDVAGKPSPPPPPPNEEPISGVQGDPSKGEPFDAGNAPENAVAVDAPTPTTPAPAPTAAADAGKDAAGQENKPTNGAAHAHPSKTPGDSTAHQSGTRAPGEGQTSPSAAAEMNDVDNTKVEPLDQASIKGPGPKPLEQVAREHGGDAGNAAHDDADADAAKPQQAPSAPEEDEGVKKSESRGSGEKLVKASGLAADGGDFDAANPGAGREADRILEEKGISHQKTPPAKKVDSVGSKPVSPTSQSSSPERKGVRGLGHKIKAKLRRGSNNS</sequence>
<feature type="compositionally biased region" description="Low complexity" evidence="1">
    <location>
        <begin position="1"/>
        <end position="15"/>
    </location>
</feature>
<proteinExistence type="predicted"/>
<dbReference type="AlphaFoldDB" id="J3PHC3"/>
<dbReference type="VEuPathDB" id="FungiDB:GGTG_12902"/>
<evidence type="ECO:0000313" key="3">
    <source>
        <dbReference type="EnsemblFungi" id="EJT69283"/>
    </source>
</evidence>
<dbReference type="RefSeq" id="XP_009229068.1">
    <property type="nucleotide sequence ID" value="XM_009230804.1"/>
</dbReference>
<feature type="region of interest" description="Disordered" evidence="1">
    <location>
        <begin position="1"/>
        <end position="294"/>
    </location>
</feature>
<evidence type="ECO:0000313" key="4">
    <source>
        <dbReference type="Proteomes" id="UP000006039"/>
    </source>
</evidence>
<dbReference type="STRING" id="644352.J3PHC3"/>